<dbReference type="PANTHER" id="PTHR37539:SF1">
    <property type="entry name" value="ER-BOUND OXYGENASE MPAB_MPAB'_RUBBER OXYGENASE CATALYTIC DOMAIN-CONTAINING PROTEIN"/>
    <property type="match status" value="1"/>
</dbReference>
<dbReference type="Pfam" id="PF09995">
    <property type="entry name" value="MPAB_Lcp_cat"/>
    <property type="match status" value="1"/>
</dbReference>
<dbReference type="Proteomes" id="UP000218810">
    <property type="component" value="Unassembled WGS sequence"/>
</dbReference>
<gene>
    <name evidence="3" type="ORF">CEY15_12085</name>
</gene>
<evidence type="ECO:0000313" key="4">
    <source>
        <dbReference type="Proteomes" id="UP000218810"/>
    </source>
</evidence>
<organism evidence="3 4">
    <name type="scientific">Dietzia natronolimnaea</name>
    <dbReference type="NCBI Taxonomy" id="161920"/>
    <lineage>
        <taxon>Bacteria</taxon>
        <taxon>Bacillati</taxon>
        <taxon>Actinomycetota</taxon>
        <taxon>Actinomycetes</taxon>
        <taxon>Mycobacteriales</taxon>
        <taxon>Dietziaceae</taxon>
        <taxon>Dietzia</taxon>
    </lineage>
</organism>
<feature type="region of interest" description="Disordered" evidence="1">
    <location>
        <begin position="1"/>
        <end position="26"/>
    </location>
</feature>
<comment type="caution">
    <text evidence="3">The sequence shown here is derived from an EMBL/GenBank/DDBJ whole genome shotgun (WGS) entry which is preliminary data.</text>
</comment>
<reference evidence="4" key="1">
    <citation type="submission" date="2017-09" db="EMBL/GenBank/DDBJ databases">
        <authorList>
            <person name="Zhang Y."/>
            <person name="Huang X."/>
            <person name="Liu J."/>
            <person name="Lu L."/>
            <person name="Peng K."/>
        </authorList>
    </citation>
    <scope>NUCLEOTIDE SEQUENCE [LARGE SCALE GENOMIC DNA]</scope>
    <source>
        <strain evidence="4">S-XJ-1</strain>
    </source>
</reference>
<feature type="domain" description="ER-bound oxygenase mpaB/mpaB'/Rubber oxygenase catalytic" evidence="2">
    <location>
        <begin position="166"/>
        <end position="363"/>
    </location>
</feature>
<evidence type="ECO:0000256" key="1">
    <source>
        <dbReference type="SAM" id="MobiDB-lite"/>
    </source>
</evidence>
<evidence type="ECO:0000259" key="2">
    <source>
        <dbReference type="Pfam" id="PF09995"/>
    </source>
</evidence>
<name>A0A2A2WNT5_9ACTN</name>
<dbReference type="InterPro" id="IPR037473">
    <property type="entry name" value="Lcp-like"/>
</dbReference>
<sequence>MTTAPERDAVTTPYPTRHREAEGRSRRIGRALKHIARVDQIDEQLMDRLGRGYLEKDEPGARLARAMRLRSGEAGAVTRRQLDQALTSGSAGLPDDAPDALREYLALLEDTPDWVDWEQIARGQQVYLRLGQNAADILLQLSLIGGYRFGGPTDLLVATGGLTGGTTLRRLAETSHWTMSLSIPDGLRPGGESWRLTGHVRAMHAVVNEAMEPRWDTGRWGLPISQSDLAATLGLFDAVVLLGVRTLGVPVSREDSDAVMHVWRYVGWLLGVDDDFLVDHERERHRINYHILLAQAGLSEAGPQLTQALVAAQRERSRSGPLPGVQAWIAHERLLSMLTVLLGRESMREFGLPVRPPWAHAYLVALNGLRYRTPWGRARLNSWGEKVRDRERKQTFGDAAADIGRPLAS</sequence>
<dbReference type="InterPro" id="IPR018713">
    <property type="entry name" value="MPAB/Lcp_cat_dom"/>
</dbReference>
<dbReference type="EMBL" id="NTGA01000020">
    <property type="protein sequence ID" value="PAY22825.1"/>
    <property type="molecule type" value="Genomic_DNA"/>
</dbReference>
<evidence type="ECO:0000313" key="3">
    <source>
        <dbReference type="EMBL" id="PAY22825.1"/>
    </source>
</evidence>
<keyword evidence="4" id="KW-1185">Reference proteome</keyword>
<dbReference type="OrthoDB" id="7614910at2"/>
<proteinExistence type="predicted"/>
<dbReference type="PANTHER" id="PTHR37539">
    <property type="entry name" value="SECRETED PROTEIN-RELATED"/>
    <property type="match status" value="1"/>
</dbReference>
<dbReference type="GO" id="GO:0016491">
    <property type="term" value="F:oxidoreductase activity"/>
    <property type="evidence" value="ECO:0007669"/>
    <property type="project" value="InterPro"/>
</dbReference>
<protein>
    <recommendedName>
        <fullName evidence="2">ER-bound oxygenase mpaB/mpaB'/Rubber oxygenase catalytic domain-containing protein</fullName>
    </recommendedName>
</protein>
<dbReference type="AlphaFoldDB" id="A0A2A2WNT5"/>
<accession>A0A2A2WNT5</accession>
<dbReference type="RefSeq" id="WP_095718649.1">
    <property type="nucleotide sequence ID" value="NZ_NTGA01000020.1"/>
</dbReference>